<keyword evidence="3" id="KW-1185">Reference proteome</keyword>
<organism evidence="2 3">
    <name type="scientific">Microbispora rosea</name>
    <dbReference type="NCBI Taxonomy" id="58117"/>
    <lineage>
        <taxon>Bacteria</taxon>
        <taxon>Bacillati</taxon>
        <taxon>Actinomycetota</taxon>
        <taxon>Actinomycetes</taxon>
        <taxon>Streptosporangiales</taxon>
        <taxon>Streptosporangiaceae</taxon>
        <taxon>Microbispora</taxon>
    </lineage>
</organism>
<reference evidence="3" key="1">
    <citation type="submission" date="2017-01" db="EMBL/GenBank/DDBJ databases">
        <authorList>
            <person name="Varghese N."/>
            <person name="Submissions S."/>
        </authorList>
    </citation>
    <scope>NUCLEOTIDE SEQUENCE [LARGE SCALE GENOMIC DNA]</scope>
    <source>
        <strain evidence="3">ATCC 12950</strain>
    </source>
</reference>
<feature type="compositionally biased region" description="Basic and acidic residues" evidence="1">
    <location>
        <begin position="63"/>
        <end position="73"/>
    </location>
</feature>
<evidence type="ECO:0000256" key="1">
    <source>
        <dbReference type="SAM" id="MobiDB-lite"/>
    </source>
</evidence>
<dbReference type="Proteomes" id="UP000186096">
    <property type="component" value="Unassembled WGS sequence"/>
</dbReference>
<dbReference type="EMBL" id="FTNI01000006">
    <property type="protein sequence ID" value="SIR18204.1"/>
    <property type="molecule type" value="Genomic_DNA"/>
</dbReference>
<name>A0A1N6YUB0_9ACTN</name>
<proteinExistence type="predicted"/>
<dbReference type="STRING" id="58117.SAMN05421833_106285"/>
<protein>
    <submittedName>
        <fullName evidence="2">Predicted nuclease (RNAse H fold)</fullName>
    </submittedName>
</protein>
<evidence type="ECO:0000313" key="2">
    <source>
        <dbReference type="EMBL" id="SIR18204.1"/>
    </source>
</evidence>
<feature type="compositionally biased region" description="Pro residues" evidence="1">
    <location>
        <begin position="81"/>
        <end position="90"/>
    </location>
</feature>
<evidence type="ECO:0000313" key="3">
    <source>
        <dbReference type="Proteomes" id="UP000186096"/>
    </source>
</evidence>
<accession>A0A1N6YUB0</accession>
<dbReference type="Pfam" id="PF04250">
    <property type="entry name" value="DUF429"/>
    <property type="match status" value="1"/>
</dbReference>
<feature type="region of interest" description="Disordered" evidence="1">
    <location>
        <begin position="63"/>
        <end position="101"/>
    </location>
</feature>
<dbReference type="AlphaFoldDB" id="A0A1N6YUB0"/>
<dbReference type="InterPro" id="IPR007362">
    <property type="entry name" value="DUF429"/>
</dbReference>
<sequence length="266" mass="27431">MLGVDACRAGWIGVVPPACPRDGGAARAYFAPRVADLVALADADGEVAVVAVDMPIGLPDGLRDMYPDVHPDARPGGPASPGGPVPPGGPGDPGGPGGRRRADVLARQALGPRWRSVFMTPVRAAIEADDYATAVAVNRRLTGEGVSRQAFGLKEKLLEVERWVREAGRRVVEIHPELSFARLAGAPLPHPKTTWAGAERRRELLAAAGVVLAGDLGPAGAAAGVDDVLDAGAAAWTALRVASGEARPLPDPPEVFSDGIPCAIWA</sequence>
<gene>
    <name evidence="2" type="ORF">SAMN05421833_106285</name>
</gene>